<evidence type="ECO:0000256" key="6">
    <source>
        <dbReference type="ARBA" id="ARBA00023170"/>
    </source>
</evidence>
<dbReference type="EMBL" id="JAUNZN010000024">
    <property type="protein sequence ID" value="KAK4808460.1"/>
    <property type="molecule type" value="Genomic_DNA"/>
</dbReference>
<gene>
    <name evidence="10" type="ORF">QYF61_005777</name>
    <name evidence="11" type="ORF">QYF61_005782</name>
</gene>
<evidence type="ECO:0000256" key="9">
    <source>
        <dbReference type="SAM" id="SignalP"/>
    </source>
</evidence>
<evidence type="ECO:0000256" key="3">
    <source>
        <dbReference type="ARBA" id="ARBA00022989"/>
    </source>
</evidence>
<reference evidence="10 12" key="1">
    <citation type="journal article" date="2023" name="J. Hered.">
        <title>Chromosome-level genome of the wood stork (Mycteria americana) provides insight into avian chromosome evolution.</title>
        <authorList>
            <person name="Flamio R. Jr."/>
            <person name="Ramstad K.M."/>
        </authorList>
    </citation>
    <scope>NUCLEOTIDE SEQUENCE [LARGE SCALE GENOMIC DNA]</scope>
    <source>
        <strain evidence="10">JAX WOST 10</strain>
    </source>
</reference>
<keyword evidence="12" id="KW-1185">Reference proteome</keyword>
<keyword evidence="3 8" id="KW-1133">Transmembrane helix</keyword>
<dbReference type="AlphaFoldDB" id="A0AAN7RMA4"/>
<evidence type="ECO:0000256" key="1">
    <source>
        <dbReference type="ARBA" id="ARBA00004141"/>
    </source>
</evidence>
<protein>
    <recommendedName>
        <fullName evidence="13">G-protein coupled receptors family 1 profile domain-containing protein</fullName>
    </recommendedName>
</protein>
<evidence type="ECO:0000313" key="12">
    <source>
        <dbReference type="Proteomes" id="UP001333110"/>
    </source>
</evidence>
<comment type="caution">
    <text evidence="10">The sequence shown here is derived from an EMBL/GenBank/DDBJ whole genome shotgun (WGS) entry which is preliminary data.</text>
</comment>
<evidence type="ECO:0000256" key="8">
    <source>
        <dbReference type="SAM" id="Phobius"/>
    </source>
</evidence>
<feature type="transmembrane region" description="Helical" evidence="8">
    <location>
        <begin position="49"/>
        <end position="69"/>
    </location>
</feature>
<feature type="signal peptide" evidence="9">
    <location>
        <begin position="1"/>
        <end position="20"/>
    </location>
</feature>
<dbReference type="InterPro" id="IPR050427">
    <property type="entry name" value="Olfactory_Receptors"/>
</dbReference>
<keyword evidence="2 8" id="KW-0812">Transmembrane</keyword>
<dbReference type="Proteomes" id="UP001333110">
    <property type="component" value="Unassembled WGS sequence"/>
</dbReference>
<dbReference type="InterPro" id="IPR000725">
    <property type="entry name" value="Olfact_rcpt"/>
</dbReference>
<keyword evidence="4" id="KW-0297">G-protein coupled receptor</keyword>
<evidence type="ECO:0000256" key="2">
    <source>
        <dbReference type="ARBA" id="ARBA00022692"/>
    </source>
</evidence>
<evidence type="ECO:0000256" key="7">
    <source>
        <dbReference type="ARBA" id="ARBA00023224"/>
    </source>
</evidence>
<dbReference type="SUPFAM" id="SSF81321">
    <property type="entry name" value="Family A G protein-coupled receptor-like"/>
    <property type="match status" value="1"/>
</dbReference>
<evidence type="ECO:0000256" key="4">
    <source>
        <dbReference type="ARBA" id="ARBA00023040"/>
    </source>
</evidence>
<dbReference type="GO" id="GO:0004984">
    <property type="term" value="F:olfactory receptor activity"/>
    <property type="evidence" value="ECO:0007669"/>
    <property type="project" value="InterPro"/>
</dbReference>
<proteinExistence type="predicted"/>
<name>A0AAN7RMA4_MYCAM</name>
<dbReference type="GO" id="GO:0005886">
    <property type="term" value="C:plasma membrane"/>
    <property type="evidence" value="ECO:0007669"/>
    <property type="project" value="UniProtKB-ARBA"/>
</dbReference>
<evidence type="ECO:0000256" key="5">
    <source>
        <dbReference type="ARBA" id="ARBA00023136"/>
    </source>
</evidence>
<evidence type="ECO:0008006" key="13">
    <source>
        <dbReference type="Google" id="ProtNLM"/>
    </source>
</evidence>
<keyword evidence="5 8" id="KW-0472">Membrane</keyword>
<accession>A0AAN7RMA4</accession>
<evidence type="ECO:0000313" key="11">
    <source>
        <dbReference type="EMBL" id="KAK4808465.1"/>
    </source>
</evidence>
<dbReference type="Pfam" id="PF13853">
    <property type="entry name" value="7tm_4"/>
    <property type="match status" value="1"/>
</dbReference>
<keyword evidence="7" id="KW-0807">Transducer</keyword>
<dbReference type="PANTHER" id="PTHR48002">
    <property type="entry name" value="OLFACTORY RECEPTOR"/>
    <property type="match status" value="1"/>
</dbReference>
<organism evidence="10 12">
    <name type="scientific">Mycteria americana</name>
    <name type="common">Wood stork</name>
    <dbReference type="NCBI Taxonomy" id="33587"/>
    <lineage>
        <taxon>Eukaryota</taxon>
        <taxon>Metazoa</taxon>
        <taxon>Chordata</taxon>
        <taxon>Craniata</taxon>
        <taxon>Vertebrata</taxon>
        <taxon>Euteleostomi</taxon>
        <taxon>Archelosauria</taxon>
        <taxon>Archosauria</taxon>
        <taxon>Dinosauria</taxon>
        <taxon>Saurischia</taxon>
        <taxon>Theropoda</taxon>
        <taxon>Coelurosauria</taxon>
        <taxon>Aves</taxon>
        <taxon>Neognathae</taxon>
        <taxon>Neoaves</taxon>
        <taxon>Aequornithes</taxon>
        <taxon>Ciconiiformes</taxon>
        <taxon>Ciconiidae</taxon>
        <taxon>Mycteria</taxon>
    </lineage>
</organism>
<keyword evidence="9" id="KW-0732">Signal</keyword>
<evidence type="ECO:0000313" key="10">
    <source>
        <dbReference type="EMBL" id="KAK4808460.1"/>
    </source>
</evidence>
<dbReference type="EMBL" id="JAUNZN010000024">
    <property type="protein sequence ID" value="KAK4808465.1"/>
    <property type="molecule type" value="Genomic_DNA"/>
</dbReference>
<feature type="chain" id="PRO_5044710784" description="G-protein coupled receptors family 1 profile domain-containing protein" evidence="9">
    <location>
        <begin position="21"/>
        <end position="112"/>
    </location>
</feature>
<keyword evidence="6" id="KW-0675">Receptor</keyword>
<dbReference type="GO" id="GO:0004930">
    <property type="term" value="F:G protein-coupled receptor activity"/>
    <property type="evidence" value="ECO:0007669"/>
    <property type="project" value="UniProtKB-KW"/>
</dbReference>
<sequence>MVQMLLTIQFTFSALRAVDSYLCDTPPVTWLACMDIYITEWFMASNSGLIALVCFLVLVTSYMFTLVTIKVHFTEGHWKALSTCALHIMVITLLFVPCTYIYLWPFSILYQE</sequence>
<comment type="subcellular location">
    <subcellularLocation>
        <location evidence="1">Membrane</location>
        <topology evidence="1">Multi-pass membrane protein</topology>
    </subcellularLocation>
</comment>
<feature type="transmembrane region" description="Helical" evidence="8">
    <location>
        <begin position="81"/>
        <end position="103"/>
    </location>
</feature>